<dbReference type="AlphaFoldDB" id="A0A8S1XAV2"/>
<dbReference type="EMBL" id="CAJJDP010000116">
    <property type="protein sequence ID" value="CAD8198257.1"/>
    <property type="molecule type" value="Genomic_DNA"/>
</dbReference>
<comment type="caution">
    <text evidence="1">The sequence shown here is derived from an EMBL/GenBank/DDBJ whole genome shotgun (WGS) entry which is preliminary data.</text>
</comment>
<keyword evidence="2" id="KW-1185">Reference proteome</keyword>
<dbReference type="OMA" id="QNCKNNY"/>
<dbReference type="Proteomes" id="UP000683925">
    <property type="component" value="Unassembled WGS sequence"/>
</dbReference>
<proteinExistence type="predicted"/>
<accession>A0A8S1XAV2</accession>
<reference evidence="1" key="1">
    <citation type="submission" date="2021-01" db="EMBL/GenBank/DDBJ databases">
        <authorList>
            <consortium name="Genoscope - CEA"/>
            <person name="William W."/>
        </authorList>
    </citation>
    <scope>NUCLEOTIDE SEQUENCE</scope>
</reference>
<organism evidence="1 2">
    <name type="scientific">Paramecium octaurelia</name>
    <dbReference type="NCBI Taxonomy" id="43137"/>
    <lineage>
        <taxon>Eukaryota</taxon>
        <taxon>Sar</taxon>
        <taxon>Alveolata</taxon>
        <taxon>Ciliophora</taxon>
        <taxon>Intramacronucleata</taxon>
        <taxon>Oligohymenophorea</taxon>
        <taxon>Peniculida</taxon>
        <taxon>Parameciidae</taxon>
        <taxon>Paramecium</taxon>
    </lineage>
</organism>
<evidence type="ECO:0000313" key="1">
    <source>
        <dbReference type="EMBL" id="CAD8198257.1"/>
    </source>
</evidence>
<sequence length="365" mass="42848">MLSEQIKQMLHQQTKPFLSQTFSRKISTPNKRSQALSTLCAQDLPSYSPSKQILSDQKPIRFQTIEHQKTQQPSSHNANSVSCQTNMSLCCFDDPLPDIPPSDPIWLQIIPQETLKGSSVEQLFRENKEYFYYLLSQYFKEQIQGDFNITKLQSPIKCKTRNDYDFQQRSSEKVQLNKNSFYENYKSPQHLQFAKTSYKSDFTGYAPQNYNVKAEKPKYEKAKQQIATLISYKTNDNNYEQNQKMNRLTAPRLSTSTEIRIQTYKNYNQALEQPQLIEQTQNCKNNYTKLNPLSSKGIFFEKQSESYFQYPLHPLPRSSKTFLKQYTTIIKKDIQGPKIGDVTQMKNWRQSVIKQMNHLRRLSQN</sequence>
<evidence type="ECO:0000313" key="2">
    <source>
        <dbReference type="Proteomes" id="UP000683925"/>
    </source>
</evidence>
<dbReference type="OrthoDB" id="295418at2759"/>
<gene>
    <name evidence="1" type="ORF">POCTA_138.1.T1160121</name>
</gene>
<name>A0A8S1XAV2_PAROT</name>
<protein>
    <submittedName>
        <fullName evidence="1">Uncharacterized protein</fullName>
    </submittedName>
</protein>